<evidence type="ECO:0000313" key="3">
    <source>
        <dbReference type="EMBL" id="MEU8134490.1"/>
    </source>
</evidence>
<reference evidence="3 4" key="1">
    <citation type="submission" date="2024-06" db="EMBL/GenBank/DDBJ databases">
        <title>The Natural Products Discovery Center: Release of the First 8490 Sequenced Strains for Exploring Actinobacteria Biosynthetic Diversity.</title>
        <authorList>
            <person name="Kalkreuter E."/>
            <person name="Kautsar S.A."/>
            <person name="Yang D."/>
            <person name="Bader C.D."/>
            <person name="Teijaro C.N."/>
            <person name="Fluegel L."/>
            <person name="Davis C.M."/>
            <person name="Simpson J.R."/>
            <person name="Lauterbach L."/>
            <person name="Steele A.D."/>
            <person name="Gui C."/>
            <person name="Meng S."/>
            <person name="Li G."/>
            <person name="Viehrig K."/>
            <person name="Ye F."/>
            <person name="Su P."/>
            <person name="Kiefer A.F."/>
            <person name="Nichols A."/>
            <person name="Cepeda A.J."/>
            <person name="Yan W."/>
            <person name="Fan B."/>
            <person name="Jiang Y."/>
            <person name="Adhikari A."/>
            <person name="Zheng C.-J."/>
            <person name="Schuster L."/>
            <person name="Cowan T.M."/>
            <person name="Smanski M.J."/>
            <person name="Chevrette M.G."/>
            <person name="De Carvalho L.P.S."/>
            <person name="Shen B."/>
        </authorList>
    </citation>
    <scope>NUCLEOTIDE SEQUENCE [LARGE SCALE GENOMIC DNA]</scope>
    <source>
        <strain evidence="3 4">NPDC048946</strain>
    </source>
</reference>
<feature type="transmembrane region" description="Helical" evidence="2">
    <location>
        <begin position="90"/>
        <end position="110"/>
    </location>
</feature>
<feature type="region of interest" description="Disordered" evidence="1">
    <location>
        <begin position="196"/>
        <end position="228"/>
    </location>
</feature>
<evidence type="ECO:0000256" key="1">
    <source>
        <dbReference type="SAM" id="MobiDB-lite"/>
    </source>
</evidence>
<feature type="compositionally biased region" description="Low complexity" evidence="1">
    <location>
        <begin position="1"/>
        <end position="37"/>
    </location>
</feature>
<accession>A0ABV3DFF7</accession>
<feature type="transmembrane region" description="Helical" evidence="2">
    <location>
        <begin position="117"/>
        <end position="138"/>
    </location>
</feature>
<evidence type="ECO:0000256" key="2">
    <source>
        <dbReference type="SAM" id="Phobius"/>
    </source>
</evidence>
<name>A0ABV3DFF7_9ACTN</name>
<keyword evidence="2" id="KW-0472">Membrane</keyword>
<dbReference type="Pfam" id="PF09534">
    <property type="entry name" value="Trp_oprn_chp"/>
    <property type="match status" value="1"/>
</dbReference>
<dbReference type="EMBL" id="JBEZFP010000027">
    <property type="protein sequence ID" value="MEU8134490.1"/>
    <property type="molecule type" value="Genomic_DNA"/>
</dbReference>
<sequence>MPPAQPAAAQSAAAQPTTEPADGPTAPAPEVAETAADPARKAARRELGTALLLVAAGAALVLSLSGRVWAEGAAVAHGTRFPIEATGSAVTKLPTALALLALAAAVAVLATRGAWRVVVGALLALAGAGIAAAAASGASDRSALDSKAASKAAIEGVRAVDVTHTAWPWVTLVGGVLILLAGLAVIARGRTWPGMGSRYETPGPRTPKRPTTSAEMWNALDRGEDPTH</sequence>
<dbReference type="InterPro" id="IPR011746">
    <property type="entry name" value="Trp_synth-assoc_CHP"/>
</dbReference>
<comment type="caution">
    <text evidence="3">The sequence shown here is derived from an EMBL/GenBank/DDBJ whole genome shotgun (WGS) entry which is preliminary data.</text>
</comment>
<dbReference type="NCBIfam" id="TIGR02234">
    <property type="entry name" value="trp_oprn_chp"/>
    <property type="match status" value="1"/>
</dbReference>
<gene>
    <name evidence="3" type="ORF">AB0C36_13365</name>
</gene>
<keyword evidence="2" id="KW-0812">Transmembrane</keyword>
<evidence type="ECO:0000313" key="4">
    <source>
        <dbReference type="Proteomes" id="UP001551482"/>
    </source>
</evidence>
<dbReference type="RefSeq" id="WP_358353179.1">
    <property type="nucleotide sequence ID" value="NZ_JBEZFP010000027.1"/>
</dbReference>
<organism evidence="3 4">
    <name type="scientific">Streptodolium elevatio</name>
    <dbReference type="NCBI Taxonomy" id="3157996"/>
    <lineage>
        <taxon>Bacteria</taxon>
        <taxon>Bacillati</taxon>
        <taxon>Actinomycetota</taxon>
        <taxon>Actinomycetes</taxon>
        <taxon>Kitasatosporales</taxon>
        <taxon>Streptomycetaceae</taxon>
        <taxon>Streptodolium</taxon>
    </lineage>
</organism>
<feature type="transmembrane region" description="Helical" evidence="2">
    <location>
        <begin position="50"/>
        <end position="70"/>
    </location>
</feature>
<keyword evidence="2" id="KW-1133">Transmembrane helix</keyword>
<feature type="transmembrane region" description="Helical" evidence="2">
    <location>
        <begin position="166"/>
        <end position="187"/>
    </location>
</feature>
<dbReference type="InterPro" id="IPR019051">
    <property type="entry name" value="Trp_biosyn_TM_oprn/chp"/>
</dbReference>
<keyword evidence="4" id="KW-1185">Reference proteome</keyword>
<protein>
    <submittedName>
        <fullName evidence="3">TIGR02234 family membrane protein</fullName>
    </submittedName>
</protein>
<proteinExistence type="predicted"/>
<dbReference type="Proteomes" id="UP001551482">
    <property type="component" value="Unassembled WGS sequence"/>
</dbReference>
<feature type="region of interest" description="Disordered" evidence="1">
    <location>
        <begin position="1"/>
        <end position="39"/>
    </location>
</feature>